<dbReference type="Proteomes" id="UP001596356">
    <property type="component" value="Unassembled WGS sequence"/>
</dbReference>
<dbReference type="InterPro" id="IPR027417">
    <property type="entry name" value="P-loop_NTPase"/>
</dbReference>
<evidence type="ECO:0000313" key="6">
    <source>
        <dbReference type="Proteomes" id="UP001596356"/>
    </source>
</evidence>
<keyword evidence="1" id="KW-0813">Transport</keyword>
<dbReference type="PANTHER" id="PTHR42788">
    <property type="entry name" value="TAURINE IMPORT ATP-BINDING PROTEIN-RELATED"/>
    <property type="match status" value="1"/>
</dbReference>
<dbReference type="Gene3D" id="3.40.50.300">
    <property type="entry name" value="P-loop containing nucleotide triphosphate hydrolases"/>
    <property type="match status" value="1"/>
</dbReference>
<keyword evidence="2" id="KW-0547">Nucleotide-binding</keyword>
<dbReference type="CDD" id="cd03293">
    <property type="entry name" value="ABC_NrtD_SsuB_transporters"/>
    <property type="match status" value="1"/>
</dbReference>
<name>A0ABW2AT37_9MICO</name>
<dbReference type="EMBL" id="JBHSWJ010000002">
    <property type="protein sequence ID" value="MFC6714262.1"/>
    <property type="molecule type" value="Genomic_DNA"/>
</dbReference>
<comment type="caution">
    <text evidence="5">The sequence shown here is derived from an EMBL/GenBank/DDBJ whole genome shotgun (WGS) entry which is preliminary data.</text>
</comment>
<dbReference type="PROSITE" id="PS00211">
    <property type="entry name" value="ABC_TRANSPORTER_1"/>
    <property type="match status" value="1"/>
</dbReference>
<dbReference type="SMART" id="SM00382">
    <property type="entry name" value="AAA"/>
    <property type="match status" value="1"/>
</dbReference>
<organism evidence="5 6">
    <name type="scientific">Branchiibius cervicis</name>
    <dbReference type="NCBI Taxonomy" id="908252"/>
    <lineage>
        <taxon>Bacteria</taxon>
        <taxon>Bacillati</taxon>
        <taxon>Actinomycetota</taxon>
        <taxon>Actinomycetes</taxon>
        <taxon>Micrococcales</taxon>
        <taxon>Dermacoccaceae</taxon>
        <taxon>Branchiibius</taxon>
    </lineage>
</organism>
<dbReference type="InterPro" id="IPR003439">
    <property type="entry name" value="ABC_transporter-like_ATP-bd"/>
</dbReference>
<evidence type="ECO:0000256" key="3">
    <source>
        <dbReference type="ARBA" id="ARBA00022840"/>
    </source>
</evidence>
<dbReference type="GO" id="GO:0005524">
    <property type="term" value="F:ATP binding"/>
    <property type="evidence" value="ECO:0007669"/>
    <property type="project" value="UniProtKB-KW"/>
</dbReference>
<dbReference type="SUPFAM" id="SSF52540">
    <property type="entry name" value="P-loop containing nucleoside triphosphate hydrolases"/>
    <property type="match status" value="1"/>
</dbReference>
<reference evidence="6" key="1">
    <citation type="journal article" date="2019" name="Int. J. Syst. Evol. Microbiol.">
        <title>The Global Catalogue of Microorganisms (GCM) 10K type strain sequencing project: providing services to taxonomists for standard genome sequencing and annotation.</title>
        <authorList>
            <consortium name="The Broad Institute Genomics Platform"/>
            <consortium name="The Broad Institute Genome Sequencing Center for Infectious Disease"/>
            <person name="Wu L."/>
            <person name="Ma J."/>
        </authorList>
    </citation>
    <scope>NUCLEOTIDE SEQUENCE [LARGE SCALE GENOMIC DNA]</scope>
    <source>
        <strain evidence="6">NBRC 106593</strain>
    </source>
</reference>
<gene>
    <name evidence="5" type="ORF">ACFQBT_10735</name>
</gene>
<evidence type="ECO:0000256" key="1">
    <source>
        <dbReference type="ARBA" id="ARBA00022448"/>
    </source>
</evidence>
<dbReference type="Pfam" id="PF00005">
    <property type="entry name" value="ABC_tran"/>
    <property type="match status" value="1"/>
</dbReference>
<dbReference type="InterPro" id="IPR003593">
    <property type="entry name" value="AAA+_ATPase"/>
</dbReference>
<evidence type="ECO:0000313" key="5">
    <source>
        <dbReference type="EMBL" id="MFC6714262.1"/>
    </source>
</evidence>
<dbReference type="RefSeq" id="WP_377822622.1">
    <property type="nucleotide sequence ID" value="NZ_JBHSWJ010000002.1"/>
</dbReference>
<dbReference type="InterPro" id="IPR017871">
    <property type="entry name" value="ABC_transporter-like_CS"/>
</dbReference>
<evidence type="ECO:0000256" key="2">
    <source>
        <dbReference type="ARBA" id="ARBA00022741"/>
    </source>
</evidence>
<protein>
    <submittedName>
        <fullName evidence="5">ABC transporter ATP-binding protein</fullName>
    </submittedName>
</protein>
<keyword evidence="3 5" id="KW-0067">ATP-binding</keyword>
<accession>A0ABW2AT37</accession>
<feature type="domain" description="ABC transporter" evidence="4">
    <location>
        <begin position="7"/>
        <end position="237"/>
    </location>
</feature>
<dbReference type="PANTHER" id="PTHR42788:SF13">
    <property type="entry name" value="ALIPHATIC SULFONATES IMPORT ATP-BINDING PROTEIN SSUB"/>
    <property type="match status" value="1"/>
</dbReference>
<keyword evidence="6" id="KW-1185">Reference proteome</keyword>
<dbReference type="InterPro" id="IPR050166">
    <property type="entry name" value="ABC_transporter_ATP-bind"/>
</dbReference>
<evidence type="ECO:0000259" key="4">
    <source>
        <dbReference type="PROSITE" id="PS50893"/>
    </source>
</evidence>
<proteinExistence type="predicted"/>
<dbReference type="PROSITE" id="PS50893">
    <property type="entry name" value="ABC_TRANSPORTER_2"/>
    <property type="match status" value="1"/>
</dbReference>
<sequence length="262" mass="28699">MNSTVAFAVRDVHKVFFSSDRAVHALTNINLDIETGSFTCILGPSGCGKSTLLRILGGLEKPTSGSVETAALGGEEVPASAYVFQDHGVFPWLTVADNVSFGLEMAGVKKKERRDIAMQWLSKVGMEQFATAYPEQLSGGMRQRVAIARAFATGSPYLLMDEPLGALDAQTRRVMQEQLLQLWQEEQKTVVLVTHAIEEALLLGDRVITMTARPGQVKEDDVVPFVRPRSLDLEADSGFIAMKSRIWRTLRTEVNESLGVSA</sequence>